<dbReference type="PANTHER" id="PTHR46293">
    <property type="entry name" value="E3 UBIQUITIN PROTEIN LIGASE DRIP1"/>
    <property type="match status" value="1"/>
</dbReference>
<feature type="region of interest" description="Disordered" evidence="1">
    <location>
        <begin position="249"/>
        <end position="332"/>
    </location>
</feature>
<sequence>MPPRRVALPSLVLVSDVLLSLSLFRLSLCQWWRGNQMSAGAATGLVRIAEASDCVPLRSGPGGHLPPRSLCLAGVLVGAGSASSSWTKRQAFPLRDRAYRESIARYSWMVRASKQPYLFSKCLTPVRLVMLSMLLKIDEEEIEACPVCDVALGITPEEKLRADISIQAIRNYLFPPKADVDAFEAPTITLPAKRKERSISSLVETPKMATQSTLTGRRTKAARRTITSQTFSLGKLPNKSEDRYQMAEKASALKSTKMTTSANKKQNSVDISEDGKNHGTIDKEELEKPLRSLVVASAKKSQNPSPCLKESHKNKTTTEHTPRESPEADSPDGITTQVWFSLVTSPNQVEAKLLPQLEKNFYRIKDGTMRVSSILRLIMKKLELASDDKVGLLDVIVLPFLIAVTPQTLLKSVPCYQEIVKGPLSPWISIKRNHPAAFVDLDGDIVEILCHDESVCPSTTLHGLLERWLSCKPKEEVLRPWFWLVTVYARAWPAKLHIERAEQLLPQTSETVQ</sequence>
<gene>
    <name evidence="2" type="ORF">TRIUR3_08960</name>
</gene>
<accession>M7Z7W6</accession>
<name>M7Z7W6_TRIUA</name>
<evidence type="ECO:0000256" key="1">
    <source>
        <dbReference type="SAM" id="MobiDB-lite"/>
    </source>
</evidence>
<reference evidence="2" key="1">
    <citation type="journal article" date="2013" name="Nature">
        <title>Draft genome of the wheat A-genome progenitor Triticum urartu.</title>
        <authorList>
            <person name="Ling H.Q."/>
            <person name="Zhao S."/>
            <person name="Liu D."/>
            <person name="Wang J."/>
            <person name="Sun H."/>
            <person name="Zhang C."/>
            <person name="Fan H."/>
            <person name="Li D."/>
            <person name="Dong L."/>
            <person name="Tao Y."/>
            <person name="Gao C."/>
            <person name="Wu H."/>
            <person name="Li Y."/>
            <person name="Cui Y."/>
            <person name="Guo X."/>
            <person name="Zheng S."/>
            <person name="Wang B."/>
            <person name="Yu K."/>
            <person name="Liang Q."/>
            <person name="Yang W."/>
            <person name="Lou X."/>
            <person name="Chen J."/>
            <person name="Feng M."/>
            <person name="Jian J."/>
            <person name="Zhang X."/>
            <person name="Luo G."/>
            <person name="Jiang Y."/>
            <person name="Liu J."/>
            <person name="Wang Z."/>
            <person name="Sha Y."/>
            <person name="Zhang B."/>
            <person name="Wu H."/>
            <person name="Tang D."/>
            <person name="Shen Q."/>
            <person name="Xue P."/>
            <person name="Zou S."/>
            <person name="Wang X."/>
            <person name="Liu X."/>
            <person name="Wang F."/>
            <person name="Yang Y."/>
            <person name="An X."/>
            <person name="Dong Z."/>
            <person name="Zhang K."/>
            <person name="Zhang X."/>
            <person name="Luo M.C."/>
            <person name="Dvorak J."/>
            <person name="Tong Y."/>
            <person name="Wang J."/>
            <person name="Yang H."/>
            <person name="Li Z."/>
            <person name="Wang D."/>
            <person name="Zhang A."/>
            <person name="Wang J."/>
        </authorList>
    </citation>
    <scope>NUCLEOTIDE SEQUENCE</scope>
</reference>
<feature type="compositionally biased region" description="Basic and acidic residues" evidence="1">
    <location>
        <begin position="309"/>
        <end position="326"/>
    </location>
</feature>
<protein>
    <submittedName>
        <fullName evidence="2">Uncharacterized protein</fullName>
    </submittedName>
</protein>
<dbReference type="EMBL" id="KD250815">
    <property type="protein sequence ID" value="EMS48475.1"/>
    <property type="molecule type" value="Genomic_DNA"/>
</dbReference>
<dbReference type="GO" id="GO:0004842">
    <property type="term" value="F:ubiquitin-protein transferase activity"/>
    <property type="evidence" value="ECO:0007669"/>
    <property type="project" value="InterPro"/>
</dbReference>
<dbReference type="eggNOG" id="KOG2660">
    <property type="taxonomic scope" value="Eukaryota"/>
</dbReference>
<organism evidence="2">
    <name type="scientific">Triticum urartu</name>
    <name type="common">Red wild einkorn</name>
    <name type="synonym">Crithodium urartu</name>
    <dbReference type="NCBI Taxonomy" id="4572"/>
    <lineage>
        <taxon>Eukaryota</taxon>
        <taxon>Viridiplantae</taxon>
        <taxon>Streptophyta</taxon>
        <taxon>Embryophyta</taxon>
        <taxon>Tracheophyta</taxon>
        <taxon>Spermatophyta</taxon>
        <taxon>Magnoliopsida</taxon>
        <taxon>Liliopsida</taxon>
        <taxon>Poales</taxon>
        <taxon>Poaceae</taxon>
        <taxon>BOP clade</taxon>
        <taxon>Pooideae</taxon>
        <taxon>Triticodae</taxon>
        <taxon>Triticeae</taxon>
        <taxon>Triticinae</taxon>
        <taxon>Triticum</taxon>
    </lineage>
</organism>
<feature type="compositionally biased region" description="Polar residues" evidence="1">
    <location>
        <begin position="253"/>
        <end position="270"/>
    </location>
</feature>
<dbReference type="OMA" id="SKTHMRI"/>
<dbReference type="AlphaFoldDB" id="M7Z7W6"/>
<dbReference type="STRING" id="4572.M7Z7W6"/>
<dbReference type="InterPro" id="IPR044807">
    <property type="entry name" value="DRIP1-like"/>
</dbReference>
<evidence type="ECO:0000313" key="2">
    <source>
        <dbReference type="EMBL" id="EMS48475.1"/>
    </source>
</evidence>
<proteinExistence type="predicted"/>
<feature type="compositionally biased region" description="Basic and acidic residues" evidence="1">
    <location>
        <begin position="273"/>
        <end position="290"/>
    </location>
</feature>
<dbReference type="PANTHER" id="PTHR46293:SF17">
    <property type="entry name" value="RING-TYPE DOMAIN-CONTAINING PROTEIN"/>
    <property type="match status" value="1"/>
</dbReference>